<dbReference type="EMBL" id="CM056781">
    <property type="protein sequence ID" value="KAJ8734581.1"/>
    <property type="molecule type" value="Genomic_DNA"/>
</dbReference>
<sequence length="724" mass="85132">MFALCCVEFNDNRFMINKLKLITVLCPCLLLFFFPIIYSMKRIVFVEKQKDVERDLDLPPQTSIDNYLKALENIVNFGIKHNVYVDLNLKFGLFMIEVNLKSFMQDTRYNIPPKIRLRLEQILLKTDKLTEFFNSMVQLNNYWENKKYRRDMAITQLFYNATTWLRPPDAFNTDLLDQTRIYSPKELKKMYGKWKIYFDHVNDYTISKPTPEESDKCIGSLALTSPSGVAAECRVPRHCKKTLQEGSEYGYGLLHRLLFMIIARFSRKCIVFSEKQDKEDAVKYCRRCFSEAQYIASNNYKLPDLIYEQIALCGLFGHAQFFRHSWLQRLLQFQTSEGCFLDEIASGEFDKSQMKERKKEEWKISHAVLNAQVIADLPKETDFPAYYEALKKGVEFILAHKYYVDINLQFGLFLVDMNLRQFLEKERPDILTGILTRLRDLFEQIDELRAYYISMVEKHENDTTIANNKKLALLFYEKWPVPPDVFTTDLLNKTRILSVAELGEIYDTWENYHFNVYDVEENRPTPLEADECIALLVLGDFSHLNLRTESEKTEPQACGMNNRCKRVILGDNQYGYGLTHRLILLAVARFSVNCVMFSEKIDKFRTDMFCKKSFNEAEFIATNNYRLPDLLFEQVAVCGLFGHAQFIRRKWLNLLLRFQTKPGCFSEKLATGDFKHHRLMEDLDKEWSIDRPSDVIYGECNKHFTSVSLASLSHALRYIIETYY</sequence>
<accession>A0ACC2R8D9</accession>
<evidence type="ECO:0000313" key="1">
    <source>
        <dbReference type="EMBL" id="KAJ8734581.1"/>
    </source>
</evidence>
<proteinExistence type="predicted"/>
<name>A0ACC2R8D9_9NEOP</name>
<protein>
    <submittedName>
        <fullName evidence="1">Uncharacterized protein</fullName>
    </submittedName>
</protein>
<dbReference type="Proteomes" id="UP001231649">
    <property type="component" value="Chromosome 5"/>
</dbReference>
<comment type="caution">
    <text evidence="1">The sequence shown here is derived from an EMBL/GenBank/DDBJ whole genome shotgun (WGS) entry which is preliminary data.</text>
</comment>
<evidence type="ECO:0000313" key="2">
    <source>
        <dbReference type="Proteomes" id="UP001231649"/>
    </source>
</evidence>
<keyword evidence="2" id="KW-1185">Reference proteome</keyword>
<reference evidence="1" key="1">
    <citation type="submission" date="2023-03" db="EMBL/GenBank/DDBJ databases">
        <title>Chromosome-level genomes of two armyworms, Mythimna separata and Mythimna loreyi, provide insights into the biosynthesis and reception of sex pheromones.</title>
        <authorList>
            <person name="Zhao H."/>
        </authorList>
    </citation>
    <scope>NUCLEOTIDE SEQUENCE</scope>
    <source>
        <strain evidence="1">BeijingLab</strain>
    </source>
</reference>
<organism evidence="1 2">
    <name type="scientific">Mythimna loreyi</name>
    <dbReference type="NCBI Taxonomy" id="667449"/>
    <lineage>
        <taxon>Eukaryota</taxon>
        <taxon>Metazoa</taxon>
        <taxon>Ecdysozoa</taxon>
        <taxon>Arthropoda</taxon>
        <taxon>Hexapoda</taxon>
        <taxon>Insecta</taxon>
        <taxon>Pterygota</taxon>
        <taxon>Neoptera</taxon>
        <taxon>Endopterygota</taxon>
        <taxon>Lepidoptera</taxon>
        <taxon>Glossata</taxon>
        <taxon>Ditrysia</taxon>
        <taxon>Noctuoidea</taxon>
        <taxon>Noctuidae</taxon>
        <taxon>Noctuinae</taxon>
        <taxon>Hadenini</taxon>
        <taxon>Mythimna</taxon>
    </lineage>
</organism>
<gene>
    <name evidence="1" type="ORF">PYW08_013831</name>
</gene>